<dbReference type="HOGENOM" id="CLU_1532848_0_0_1"/>
<sequence length="175" mass="20554">MTFNPLLQRVRSSIVWRWHRESPVSRNVRARTHVLQNSSGKGRRTFHEPRHLQSMLAFREMPMPTRLILSRSTFFVLRRGSLSCHVPETRLVVRFRCLGGTGTEQPHNTFNRFALKVLAPIWISTQHDPTRTLFFLGLVVHPYWVKLLVNMLKKASAHFGQNECWHLEHRLLALQ</sequence>
<accession>B0DU30</accession>
<protein>
    <submittedName>
        <fullName evidence="1">Predicted protein</fullName>
    </submittedName>
</protein>
<name>B0DU30_LACBS</name>
<dbReference type="GeneID" id="6083085"/>
<reference evidence="1 2" key="1">
    <citation type="journal article" date="2008" name="Nature">
        <title>The genome of Laccaria bicolor provides insights into mycorrhizal symbiosis.</title>
        <authorList>
            <person name="Martin F."/>
            <person name="Aerts A."/>
            <person name="Ahren D."/>
            <person name="Brun A."/>
            <person name="Danchin E.G.J."/>
            <person name="Duchaussoy F."/>
            <person name="Gibon J."/>
            <person name="Kohler A."/>
            <person name="Lindquist E."/>
            <person name="Pereda V."/>
            <person name="Salamov A."/>
            <person name="Shapiro H.J."/>
            <person name="Wuyts J."/>
            <person name="Blaudez D."/>
            <person name="Buee M."/>
            <person name="Brokstein P."/>
            <person name="Canbaeck B."/>
            <person name="Cohen D."/>
            <person name="Courty P.E."/>
            <person name="Coutinho P.M."/>
            <person name="Delaruelle C."/>
            <person name="Detter J.C."/>
            <person name="Deveau A."/>
            <person name="DiFazio S."/>
            <person name="Duplessis S."/>
            <person name="Fraissinet-Tachet L."/>
            <person name="Lucic E."/>
            <person name="Frey-Klett P."/>
            <person name="Fourrey C."/>
            <person name="Feussner I."/>
            <person name="Gay G."/>
            <person name="Grimwood J."/>
            <person name="Hoegger P.J."/>
            <person name="Jain P."/>
            <person name="Kilaru S."/>
            <person name="Labbe J."/>
            <person name="Lin Y.C."/>
            <person name="Legue V."/>
            <person name="Le Tacon F."/>
            <person name="Marmeisse R."/>
            <person name="Melayah D."/>
            <person name="Montanini B."/>
            <person name="Muratet M."/>
            <person name="Nehls U."/>
            <person name="Niculita-Hirzel H."/>
            <person name="Oudot-Le Secq M.P."/>
            <person name="Peter M."/>
            <person name="Quesneville H."/>
            <person name="Rajashekar B."/>
            <person name="Reich M."/>
            <person name="Rouhier N."/>
            <person name="Schmutz J."/>
            <person name="Yin T."/>
            <person name="Chalot M."/>
            <person name="Henrissat B."/>
            <person name="Kuees U."/>
            <person name="Lucas S."/>
            <person name="Van de Peer Y."/>
            <person name="Podila G.K."/>
            <person name="Polle A."/>
            <person name="Pukkila P.J."/>
            <person name="Richardson P.M."/>
            <person name="Rouze P."/>
            <person name="Sanders I.R."/>
            <person name="Stajich J.E."/>
            <person name="Tunlid A."/>
            <person name="Tuskan G."/>
            <person name="Grigoriev I.V."/>
        </authorList>
    </citation>
    <scope>NUCLEOTIDE SEQUENCE [LARGE SCALE GENOMIC DNA]</scope>
    <source>
        <strain evidence="2">S238N-H82 / ATCC MYA-4686</strain>
    </source>
</reference>
<organism evidence="2">
    <name type="scientific">Laccaria bicolor (strain S238N-H82 / ATCC MYA-4686)</name>
    <name type="common">Bicoloured deceiver</name>
    <name type="synonym">Laccaria laccata var. bicolor</name>
    <dbReference type="NCBI Taxonomy" id="486041"/>
    <lineage>
        <taxon>Eukaryota</taxon>
        <taxon>Fungi</taxon>
        <taxon>Dikarya</taxon>
        <taxon>Basidiomycota</taxon>
        <taxon>Agaricomycotina</taxon>
        <taxon>Agaricomycetes</taxon>
        <taxon>Agaricomycetidae</taxon>
        <taxon>Agaricales</taxon>
        <taxon>Agaricineae</taxon>
        <taxon>Hydnangiaceae</taxon>
        <taxon>Laccaria</taxon>
    </lineage>
</organism>
<evidence type="ECO:0000313" key="2">
    <source>
        <dbReference type="Proteomes" id="UP000001194"/>
    </source>
</evidence>
<dbReference type="EMBL" id="DS547135">
    <property type="protein sequence ID" value="EDR01831.1"/>
    <property type="molecule type" value="Genomic_DNA"/>
</dbReference>
<dbReference type="KEGG" id="lbc:LACBIDRAFT_310303"/>
<evidence type="ECO:0000313" key="1">
    <source>
        <dbReference type="EMBL" id="EDR01831.1"/>
    </source>
</evidence>
<dbReference type="Proteomes" id="UP000001194">
    <property type="component" value="Unassembled WGS sequence"/>
</dbReference>
<keyword evidence="2" id="KW-1185">Reference proteome</keyword>
<dbReference type="RefSeq" id="XP_001887441.1">
    <property type="nucleotide sequence ID" value="XM_001887406.1"/>
</dbReference>
<dbReference type="AlphaFoldDB" id="B0DU30"/>
<proteinExistence type="predicted"/>
<dbReference type="InParanoid" id="B0DU30"/>
<gene>
    <name evidence="1" type="ORF">LACBIDRAFT_310303</name>
</gene>